<organism evidence="2 3">
    <name type="scientific">Paraglomus occultum</name>
    <dbReference type="NCBI Taxonomy" id="144539"/>
    <lineage>
        <taxon>Eukaryota</taxon>
        <taxon>Fungi</taxon>
        <taxon>Fungi incertae sedis</taxon>
        <taxon>Mucoromycota</taxon>
        <taxon>Glomeromycotina</taxon>
        <taxon>Glomeromycetes</taxon>
        <taxon>Paraglomerales</taxon>
        <taxon>Paraglomeraceae</taxon>
        <taxon>Paraglomus</taxon>
    </lineage>
</organism>
<reference evidence="2" key="1">
    <citation type="submission" date="2021-06" db="EMBL/GenBank/DDBJ databases">
        <authorList>
            <person name="Kallberg Y."/>
            <person name="Tangrot J."/>
            <person name="Rosling A."/>
        </authorList>
    </citation>
    <scope>NUCLEOTIDE SEQUENCE</scope>
    <source>
        <strain evidence="2">IA702</strain>
    </source>
</reference>
<dbReference type="EMBL" id="CAJVPJ010000167">
    <property type="protein sequence ID" value="CAG8489361.1"/>
    <property type="molecule type" value="Genomic_DNA"/>
</dbReference>
<dbReference type="AlphaFoldDB" id="A0A9N8WGS2"/>
<comment type="caution">
    <text evidence="2">The sequence shown here is derived from an EMBL/GenBank/DDBJ whole genome shotgun (WGS) entry which is preliminary data.</text>
</comment>
<gene>
    <name evidence="2" type="ORF">POCULU_LOCUS1981</name>
</gene>
<protein>
    <submittedName>
        <fullName evidence="2">103_t:CDS:1</fullName>
    </submittedName>
</protein>
<evidence type="ECO:0000313" key="3">
    <source>
        <dbReference type="Proteomes" id="UP000789572"/>
    </source>
</evidence>
<proteinExistence type="predicted"/>
<dbReference type="Proteomes" id="UP000789572">
    <property type="component" value="Unassembled WGS sequence"/>
</dbReference>
<feature type="region of interest" description="Disordered" evidence="1">
    <location>
        <begin position="7"/>
        <end position="29"/>
    </location>
</feature>
<evidence type="ECO:0000313" key="2">
    <source>
        <dbReference type="EMBL" id="CAG8489361.1"/>
    </source>
</evidence>
<name>A0A9N8WGS2_9GLOM</name>
<accession>A0A9N8WGS2</accession>
<feature type="compositionally biased region" description="Basic and acidic residues" evidence="1">
    <location>
        <begin position="18"/>
        <end position="29"/>
    </location>
</feature>
<evidence type="ECO:0000256" key="1">
    <source>
        <dbReference type="SAM" id="MobiDB-lite"/>
    </source>
</evidence>
<sequence>MAICAISQMGDLHSNPSRSREGSVDRDENTNYESAIVKWEVRNAGILVQKKFVGIDNATLSMTTRTIFHIGLTDPPTINPATYPKIQALSKREFRNSSKHIFSNIDKQAWDGRFCNDGGD</sequence>
<keyword evidence="3" id="KW-1185">Reference proteome</keyword>